<feature type="domain" description="CAP-Gly" evidence="2">
    <location>
        <begin position="28"/>
        <end position="70"/>
    </location>
</feature>
<sequence>LSVFLQDAVSSKTEGSVKVQPGTLRFKGVTKFARGFWAGVELDKPEGNNNGTYDGIKYFDCKEKHGIFAPPQKISHITESIDSLVDACEYEDSFFDDRLEKKHKDEQKDKGTSKTSKEDDSQSRGATETCSQDKAAADTAVSEASAGKSVDELLPSVFILKKSKYSRLNHLVKELVAIEIIKLSDCSICRTNIS</sequence>
<evidence type="ECO:0000313" key="3">
    <source>
        <dbReference type="Ensembl" id="ENSPSTP00000024737.1"/>
    </source>
</evidence>
<dbReference type="PROSITE" id="PS00845">
    <property type="entry name" value="CAP_GLY_1"/>
    <property type="match status" value="1"/>
</dbReference>
<organism evidence="3 4">
    <name type="scientific">Pavo cristatus</name>
    <name type="common">Indian peafowl</name>
    <name type="synonym">Blue peafowl</name>
    <dbReference type="NCBI Taxonomy" id="9049"/>
    <lineage>
        <taxon>Eukaryota</taxon>
        <taxon>Metazoa</taxon>
        <taxon>Chordata</taxon>
        <taxon>Craniata</taxon>
        <taxon>Vertebrata</taxon>
        <taxon>Euteleostomi</taxon>
        <taxon>Archelosauria</taxon>
        <taxon>Archosauria</taxon>
        <taxon>Dinosauria</taxon>
        <taxon>Saurischia</taxon>
        <taxon>Theropoda</taxon>
        <taxon>Coelurosauria</taxon>
        <taxon>Aves</taxon>
        <taxon>Neognathae</taxon>
        <taxon>Galloanserae</taxon>
        <taxon>Galliformes</taxon>
        <taxon>Phasianidae</taxon>
        <taxon>Phasianinae</taxon>
        <taxon>Pavo</taxon>
    </lineage>
</organism>
<dbReference type="GO" id="GO:0005813">
    <property type="term" value="C:centrosome"/>
    <property type="evidence" value="ECO:0007669"/>
    <property type="project" value="InterPro"/>
</dbReference>
<reference evidence="3" key="1">
    <citation type="submission" date="2025-08" db="UniProtKB">
        <authorList>
            <consortium name="Ensembl"/>
        </authorList>
    </citation>
    <scope>IDENTIFICATION</scope>
</reference>
<feature type="compositionally biased region" description="Polar residues" evidence="1">
    <location>
        <begin position="123"/>
        <end position="132"/>
    </location>
</feature>
<accession>A0A8C9G4Y9</accession>
<dbReference type="SMART" id="SM01052">
    <property type="entry name" value="CAP_GLY"/>
    <property type="match status" value="1"/>
</dbReference>
<feature type="region of interest" description="Disordered" evidence="1">
    <location>
        <begin position="101"/>
        <end position="134"/>
    </location>
</feature>
<feature type="compositionally biased region" description="Basic and acidic residues" evidence="1">
    <location>
        <begin position="101"/>
        <end position="122"/>
    </location>
</feature>
<evidence type="ECO:0000256" key="1">
    <source>
        <dbReference type="SAM" id="MobiDB-lite"/>
    </source>
</evidence>
<dbReference type="GO" id="GO:0008017">
    <property type="term" value="F:microtubule binding"/>
    <property type="evidence" value="ECO:0007669"/>
    <property type="project" value="InterPro"/>
</dbReference>
<evidence type="ECO:0000259" key="2">
    <source>
        <dbReference type="PROSITE" id="PS50245"/>
    </source>
</evidence>
<proteinExistence type="predicted"/>
<dbReference type="Pfam" id="PF01302">
    <property type="entry name" value="CAP_GLY"/>
    <property type="match status" value="1"/>
</dbReference>
<evidence type="ECO:0000313" key="4">
    <source>
        <dbReference type="Proteomes" id="UP000694428"/>
    </source>
</evidence>
<dbReference type="AlphaFoldDB" id="A0A8C9G4Y9"/>
<dbReference type="SUPFAM" id="SSF74924">
    <property type="entry name" value="Cap-Gly domain"/>
    <property type="match status" value="1"/>
</dbReference>
<dbReference type="Gene3D" id="2.30.30.190">
    <property type="entry name" value="CAP Gly-rich-like domain"/>
    <property type="match status" value="1"/>
</dbReference>
<name>A0A8C9G4Y9_PAVCR</name>
<dbReference type="PANTHER" id="PTHR13958">
    <property type="entry name" value="CENTROSOME-ASSOCIATED PROTEIN 350"/>
    <property type="match status" value="1"/>
</dbReference>
<reference evidence="3" key="2">
    <citation type="submission" date="2025-09" db="UniProtKB">
        <authorList>
            <consortium name="Ensembl"/>
        </authorList>
    </citation>
    <scope>IDENTIFICATION</scope>
</reference>
<dbReference type="GO" id="GO:0034453">
    <property type="term" value="P:microtubule anchoring"/>
    <property type="evidence" value="ECO:0007669"/>
    <property type="project" value="InterPro"/>
</dbReference>
<dbReference type="PANTHER" id="PTHR13958:SF3">
    <property type="entry name" value="CAP-GLY DOMAIN-CONTAINING PROTEIN-RELATED"/>
    <property type="match status" value="1"/>
</dbReference>
<dbReference type="InterPro" id="IPR000938">
    <property type="entry name" value="CAP-Gly_domain"/>
</dbReference>
<protein>
    <recommendedName>
        <fullName evidence="2">CAP-Gly domain-containing protein</fullName>
    </recommendedName>
</protein>
<dbReference type="Ensembl" id="ENSPSTT00000026030.1">
    <property type="protein sequence ID" value="ENSPSTP00000024737.1"/>
    <property type="gene ID" value="ENSPSTG00000018258.1"/>
</dbReference>
<dbReference type="PROSITE" id="PS50245">
    <property type="entry name" value="CAP_GLY_2"/>
    <property type="match status" value="1"/>
</dbReference>
<keyword evidence="4" id="KW-1185">Reference proteome</keyword>
<dbReference type="InterPro" id="IPR028750">
    <property type="entry name" value="CEP350/CC187"/>
</dbReference>
<dbReference type="InterPro" id="IPR036859">
    <property type="entry name" value="CAP-Gly_dom_sf"/>
</dbReference>
<dbReference type="Proteomes" id="UP000694428">
    <property type="component" value="Unplaced"/>
</dbReference>